<evidence type="ECO:0000256" key="8">
    <source>
        <dbReference type="ARBA" id="ARBA00022729"/>
    </source>
</evidence>
<comment type="subcellular location">
    <subcellularLocation>
        <location evidence="2">Cell membrane</location>
        <topology evidence="2">Single-pass type I membrane protein</topology>
    </subcellularLocation>
    <subcellularLocation>
        <location evidence="3">Nucleus outer membrane</location>
        <topology evidence="3">Single-pass type I membrane protein</topology>
    </subcellularLocation>
</comment>
<evidence type="ECO:0000256" key="9">
    <source>
        <dbReference type="ARBA" id="ARBA00022989"/>
    </source>
</evidence>
<reference evidence="17" key="1">
    <citation type="submission" date="2025-08" db="UniProtKB">
        <authorList>
            <consortium name="Ensembl"/>
        </authorList>
    </citation>
    <scope>IDENTIFICATION</scope>
</reference>
<dbReference type="GO" id="GO:0005886">
    <property type="term" value="C:plasma membrane"/>
    <property type="evidence" value="ECO:0007669"/>
    <property type="project" value="UniProtKB-SubCell"/>
</dbReference>
<dbReference type="GO" id="GO:0005640">
    <property type="term" value="C:nuclear outer membrane"/>
    <property type="evidence" value="ECO:0007669"/>
    <property type="project" value="UniProtKB-SubCell"/>
</dbReference>
<name>A0A8C6WQP8_9GOBI</name>
<keyword evidence="7 15" id="KW-0812">Transmembrane</keyword>
<evidence type="ECO:0000256" key="10">
    <source>
        <dbReference type="ARBA" id="ARBA00023054"/>
    </source>
</evidence>
<evidence type="ECO:0000256" key="15">
    <source>
        <dbReference type="SAM" id="Phobius"/>
    </source>
</evidence>
<protein>
    <recommendedName>
        <fullName evidence="5">Inositol 1,4,5-trisphosphate receptor-interacting protein</fullName>
    </recommendedName>
</protein>
<keyword evidence="9 15" id="KW-1133">Transmembrane helix</keyword>
<keyword evidence="13" id="KW-0539">Nucleus</keyword>
<keyword evidence="10 14" id="KW-0175">Coiled coil</keyword>
<organism evidence="17 18">
    <name type="scientific">Neogobius melanostomus</name>
    <name type="common">round goby</name>
    <dbReference type="NCBI Taxonomy" id="47308"/>
    <lineage>
        <taxon>Eukaryota</taxon>
        <taxon>Metazoa</taxon>
        <taxon>Chordata</taxon>
        <taxon>Craniata</taxon>
        <taxon>Vertebrata</taxon>
        <taxon>Euteleostomi</taxon>
        <taxon>Actinopterygii</taxon>
        <taxon>Neopterygii</taxon>
        <taxon>Teleostei</taxon>
        <taxon>Neoteleostei</taxon>
        <taxon>Acanthomorphata</taxon>
        <taxon>Gobiaria</taxon>
        <taxon>Gobiiformes</taxon>
        <taxon>Gobioidei</taxon>
        <taxon>Gobiidae</taxon>
        <taxon>Benthophilinae</taxon>
        <taxon>Neogobiini</taxon>
        <taxon>Neogobius</taxon>
    </lineage>
</organism>
<keyword evidence="12" id="KW-0325">Glycoprotein</keyword>
<dbReference type="AlphaFoldDB" id="A0A8C6WQP8"/>
<evidence type="ECO:0000256" key="14">
    <source>
        <dbReference type="SAM" id="Coils"/>
    </source>
</evidence>
<evidence type="ECO:0000256" key="5">
    <source>
        <dbReference type="ARBA" id="ARBA00019443"/>
    </source>
</evidence>
<comment type="similarity">
    <text evidence="4">Belongs to the ITPRIP family.</text>
</comment>
<accession>A0A8C6WQP8</accession>
<dbReference type="SMART" id="SM01265">
    <property type="entry name" value="Mab-21"/>
    <property type="match status" value="1"/>
</dbReference>
<evidence type="ECO:0000256" key="3">
    <source>
        <dbReference type="ARBA" id="ARBA00004494"/>
    </source>
</evidence>
<dbReference type="InterPro" id="IPR046906">
    <property type="entry name" value="Mab-21_HhH/H2TH-like"/>
</dbReference>
<evidence type="ECO:0000313" key="17">
    <source>
        <dbReference type="Ensembl" id="ENSNMLP00000024580.1"/>
    </source>
</evidence>
<reference evidence="17" key="2">
    <citation type="submission" date="2025-09" db="UniProtKB">
        <authorList>
            <consortium name="Ensembl"/>
        </authorList>
    </citation>
    <scope>IDENTIFICATION</scope>
</reference>
<feature type="transmembrane region" description="Helical" evidence="15">
    <location>
        <begin position="17"/>
        <end position="35"/>
    </location>
</feature>
<dbReference type="Gene3D" id="1.10.1410.40">
    <property type="match status" value="1"/>
</dbReference>
<evidence type="ECO:0000256" key="6">
    <source>
        <dbReference type="ARBA" id="ARBA00022475"/>
    </source>
</evidence>
<dbReference type="Proteomes" id="UP000694523">
    <property type="component" value="Unplaced"/>
</dbReference>
<keyword evidence="18" id="KW-1185">Reference proteome</keyword>
<keyword evidence="11 15" id="KW-0472">Membrane</keyword>
<evidence type="ECO:0000256" key="2">
    <source>
        <dbReference type="ARBA" id="ARBA00004251"/>
    </source>
</evidence>
<dbReference type="PRINTS" id="PR02107">
    <property type="entry name" value="INOS145TPRIP"/>
</dbReference>
<evidence type="ECO:0000256" key="4">
    <source>
        <dbReference type="ARBA" id="ARBA00005554"/>
    </source>
</evidence>
<comment type="function">
    <text evidence="1">Enhances Ca(2+)-mediated inhibition of inositol 1,4,5-triphosphate receptor (ITPR) Ca(2+) release.</text>
</comment>
<dbReference type="Gene3D" id="3.30.460.90">
    <property type="match status" value="1"/>
</dbReference>
<evidence type="ECO:0000256" key="1">
    <source>
        <dbReference type="ARBA" id="ARBA00003856"/>
    </source>
</evidence>
<dbReference type="InterPro" id="IPR024810">
    <property type="entry name" value="MAB21L/cGLR"/>
</dbReference>
<dbReference type="Pfam" id="PF20266">
    <property type="entry name" value="Mab-21_C"/>
    <property type="match status" value="1"/>
</dbReference>
<evidence type="ECO:0000256" key="7">
    <source>
        <dbReference type="ARBA" id="ARBA00022692"/>
    </source>
</evidence>
<evidence type="ECO:0000256" key="12">
    <source>
        <dbReference type="ARBA" id="ARBA00023180"/>
    </source>
</evidence>
<dbReference type="PANTHER" id="PTHR10656:SF8">
    <property type="entry name" value="INOSITOL 1,4,5-TRISPHOSPHATE RECEPTOR-INTERACTING PROTEIN"/>
    <property type="match status" value="1"/>
</dbReference>
<keyword evidence="6" id="KW-1003">Cell membrane</keyword>
<evidence type="ECO:0000256" key="11">
    <source>
        <dbReference type="ARBA" id="ARBA00023136"/>
    </source>
</evidence>
<evidence type="ECO:0000259" key="16">
    <source>
        <dbReference type="Pfam" id="PF20266"/>
    </source>
</evidence>
<proteinExistence type="inferred from homology"/>
<dbReference type="InterPro" id="IPR026250">
    <property type="entry name" value="ITPRIP-like"/>
</dbReference>
<feature type="domain" description="Mab-21-like HhH/H2TH-like" evidence="16">
    <location>
        <begin position="402"/>
        <end position="455"/>
    </location>
</feature>
<sequence>MDTYDRRECPQLKMQGAIARLCVVVAAAVFNPILFPHENTTLPEQDDQLLARMKEHEERLAKEQLKLEEEISQLEEKQVEQEDYSWYIWSTVSFIIFLTIELCRGNFDLEFSSIEDENESETVCPRTMALSKDILQNFSDKCSSAREKCRLKEFMEGFADDLLKALCSTDTDMEIGDFVGIGSLFESRQVCKPLSCDLIVPFSPPDPYYYRFCLSDIPPNMQGCGVIRVSRFGDEGCLCGSANLGDDMICLLHPSNNNFKAERSPDELLCCKNSNILSKHQVMKWFQISVTKSWSKISHKYDFELTFCNLDAAGAFKVRLPSGKVIILNLIPAVQFEDSDAYFVTRFPLISDCIQDPYWPISFAVYENKMLKYYTKRLPQNSCHLHCLQIATFLHRKQIGLTGENTLTHYHFKTALLHLLINKRPYTWSSSQIDQRLKDLLDFVKRSLQEKRLNHAVIGNSKMPKEIQIPQAFLKADPVNLFRSLVLDRKLNEATWMHFQEMLKNAPALLQEYTPMMTNGGMHLRLNEI</sequence>
<keyword evidence="8" id="KW-0732">Signal</keyword>
<dbReference type="Ensembl" id="ENSNMLT00000027501.1">
    <property type="protein sequence ID" value="ENSNMLP00000024580.1"/>
    <property type="gene ID" value="ENSNMLG00000015759.1"/>
</dbReference>
<feature type="coiled-coil region" evidence="14">
    <location>
        <begin position="46"/>
        <end position="84"/>
    </location>
</feature>
<evidence type="ECO:0000313" key="18">
    <source>
        <dbReference type="Proteomes" id="UP000694523"/>
    </source>
</evidence>
<dbReference type="PANTHER" id="PTHR10656">
    <property type="entry name" value="CELL FATE DETERMINING PROTEIN MAB21-RELATED"/>
    <property type="match status" value="1"/>
</dbReference>
<evidence type="ECO:0000256" key="13">
    <source>
        <dbReference type="ARBA" id="ARBA00023242"/>
    </source>
</evidence>